<organism evidence="1 2">
    <name type="scientific">Rangifer tarandus platyrhynchus</name>
    <name type="common">Svalbard reindeer</name>
    <dbReference type="NCBI Taxonomy" id="3082113"/>
    <lineage>
        <taxon>Eukaryota</taxon>
        <taxon>Metazoa</taxon>
        <taxon>Chordata</taxon>
        <taxon>Craniata</taxon>
        <taxon>Vertebrata</taxon>
        <taxon>Euteleostomi</taxon>
        <taxon>Mammalia</taxon>
        <taxon>Eutheria</taxon>
        <taxon>Laurasiatheria</taxon>
        <taxon>Artiodactyla</taxon>
        <taxon>Ruminantia</taxon>
        <taxon>Pecora</taxon>
        <taxon>Cervidae</taxon>
        <taxon>Odocoileinae</taxon>
        <taxon>Rangifer</taxon>
    </lineage>
</organism>
<gene>
    <name evidence="1" type="ORF">MRATA1EN1_LOCUS19165</name>
</gene>
<evidence type="ECO:0000313" key="2">
    <source>
        <dbReference type="Proteomes" id="UP001176941"/>
    </source>
</evidence>
<name>A0ABN8Z9K4_RANTA</name>
<reference evidence="1" key="1">
    <citation type="submission" date="2023-04" db="EMBL/GenBank/DDBJ databases">
        <authorList>
            <consortium name="ELIXIR-Norway"/>
        </authorList>
    </citation>
    <scope>NUCLEOTIDE SEQUENCE [LARGE SCALE GENOMIC DNA]</scope>
</reference>
<evidence type="ECO:0000313" key="1">
    <source>
        <dbReference type="EMBL" id="CAI9170203.1"/>
    </source>
</evidence>
<dbReference type="EMBL" id="OX459939">
    <property type="protein sequence ID" value="CAI9170203.1"/>
    <property type="molecule type" value="Genomic_DNA"/>
</dbReference>
<sequence>MSSEESVSLDHISSEYSVLFFSHSTLTHLPTEHRNVTFGYIKAVTRLLGLQESLCSAERTMNYMIRYAPVVVVLAQLCLTLCDPMDYGTPDFLVLHYFPELAQTHVHQVSDAIKPSHPVAHFSSCPQSVSPSGSFPISWLFTSGDQSIGVSASAAVLPMNIQGLFPLELTG</sequence>
<protein>
    <submittedName>
        <fullName evidence="1">Uncharacterized protein</fullName>
    </submittedName>
</protein>
<proteinExistence type="predicted"/>
<accession>A0ABN8Z9K4</accession>
<dbReference type="Proteomes" id="UP001176941">
    <property type="component" value="Chromosome 3"/>
</dbReference>
<keyword evidence="2" id="KW-1185">Reference proteome</keyword>